<dbReference type="PANTHER" id="PTHR33463">
    <property type="entry name" value="NB-ARC DOMAIN-CONTAINING PROTEIN-RELATED"/>
    <property type="match status" value="1"/>
</dbReference>
<dbReference type="Proteomes" id="UP000593572">
    <property type="component" value="Unassembled WGS sequence"/>
</dbReference>
<feature type="domain" description="NB-ARC" evidence="3">
    <location>
        <begin position="151"/>
        <end position="221"/>
    </location>
</feature>
<evidence type="ECO:0000313" key="4">
    <source>
        <dbReference type="EMBL" id="MBA0561634.1"/>
    </source>
</evidence>
<dbReference type="InterPro" id="IPR050905">
    <property type="entry name" value="Plant_NBS-LRR"/>
</dbReference>
<name>A0A7J8MAD0_9ROSI</name>
<comment type="caution">
    <text evidence="4">The sequence shown here is derived from an EMBL/GenBank/DDBJ whole genome shotgun (WGS) entry which is preliminary data.</text>
</comment>
<reference evidence="4 5" key="1">
    <citation type="journal article" date="2019" name="Genome Biol. Evol.">
        <title>Insights into the evolution of the New World diploid cottons (Gossypium, subgenus Houzingenia) based on genome sequencing.</title>
        <authorList>
            <person name="Grover C.E."/>
            <person name="Arick M.A. 2nd"/>
            <person name="Thrash A."/>
            <person name="Conover J.L."/>
            <person name="Sanders W.S."/>
            <person name="Peterson D.G."/>
            <person name="Frelichowski J.E."/>
            <person name="Scheffler J.A."/>
            <person name="Scheffler B.E."/>
            <person name="Wendel J.F."/>
        </authorList>
    </citation>
    <scope>NUCLEOTIDE SEQUENCE [LARGE SCALE GENOMIC DNA]</scope>
    <source>
        <strain evidence="4">157</strain>
        <tissue evidence="4">Leaf</tissue>
    </source>
</reference>
<protein>
    <recommendedName>
        <fullName evidence="3">NB-ARC domain-containing protein</fullName>
    </recommendedName>
</protein>
<dbReference type="InterPro" id="IPR002182">
    <property type="entry name" value="NB-ARC"/>
</dbReference>
<organism evidence="4 5">
    <name type="scientific">Gossypium lobatum</name>
    <dbReference type="NCBI Taxonomy" id="34289"/>
    <lineage>
        <taxon>Eukaryota</taxon>
        <taxon>Viridiplantae</taxon>
        <taxon>Streptophyta</taxon>
        <taxon>Embryophyta</taxon>
        <taxon>Tracheophyta</taxon>
        <taxon>Spermatophyta</taxon>
        <taxon>Magnoliopsida</taxon>
        <taxon>eudicotyledons</taxon>
        <taxon>Gunneridae</taxon>
        <taxon>Pentapetalae</taxon>
        <taxon>rosids</taxon>
        <taxon>malvids</taxon>
        <taxon>Malvales</taxon>
        <taxon>Malvaceae</taxon>
        <taxon>Malvoideae</taxon>
        <taxon>Gossypium</taxon>
    </lineage>
</organism>
<evidence type="ECO:0000313" key="5">
    <source>
        <dbReference type="Proteomes" id="UP000593572"/>
    </source>
</evidence>
<dbReference type="PANTHER" id="PTHR33463:SF187">
    <property type="entry name" value="AND NB-ARC DOMAIN DISEASE RESISTANCE PROTEIN, PUTATIVE-RELATED"/>
    <property type="match status" value="1"/>
</dbReference>
<feature type="coiled-coil region" evidence="2">
    <location>
        <begin position="64"/>
        <end position="91"/>
    </location>
</feature>
<dbReference type="Pfam" id="PF00931">
    <property type="entry name" value="NB-ARC"/>
    <property type="match status" value="1"/>
</dbReference>
<accession>A0A7J8MAD0</accession>
<keyword evidence="1" id="KW-0611">Plant defense</keyword>
<sequence>MDFVLSMIHKHLTMICKPLTMIRKHLENHRSLIRHMNGLKRKAMKLNSMKEDTDSRMSAERLPRKKLKREVQLWLENVERINGEVQNLDRKMGESSHFTRGLHADDVLKRIREVEELIEQGNFQDGLVVDDHQWIDRVLPTTTLLGEGAKACVEEICQCLMDDEVGKIGVWGLGGVGKTNIMKLISDQLLKVKGKFRSVIWITVTKDKSIVKLQDYMASKIG</sequence>
<gene>
    <name evidence="4" type="ORF">Golob_018442</name>
</gene>
<evidence type="ECO:0000259" key="3">
    <source>
        <dbReference type="Pfam" id="PF00931"/>
    </source>
</evidence>
<dbReference type="EMBL" id="JABEZX010000007">
    <property type="protein sequence ID" value="MBA0561634.1"/>
    <property type="molecule type" value="Genomic_DNA"/>
</dbReference>
<proteinExistence type="predicted"/>
<feature type="non-terminal residue" evidence="4">
    <location>
        <position position="222"/>
    </location>
</feature>
<evidence type="ECO:0000256" key="2">
    <source>
        <dbReference type="SAM" id="Coils"/>
    </source>
</evidence>
<dbReference type="AlphaFoldDB" id="A0A7J8MAD0"/>
<dbReference type="InterPro" id="IPR027417">
    <property type="entry name" value="P-loop_NTPase"/>
</dbReference>
<dbReference type="SUPFAM" id="SSF52540">
    <property type="entry name" value="P-loop containing nucleoside triphosphate hydrolases"/>
    <property type="match status" value="1"/>
</dbReference>
<keyword evidence="2" id="KW-0175">Coiled coil</keyword>
<dbReference type="Gene3D" id="3.40.50.300">
    <property type="entry name" value="P-loop containing nucleotide triphosphate hydrolases"/>
    <property type="match status" value="1"/>
</dbReference>
<keyword evidence="5" id="KW-1185">Reference proteome</keyword>
<dbReference type="GO" id="GO:0043531">
    <property type="term" value="F:ADP binding"/>
    <property type="evidence" value="ECO:0007669"/>
    <property type="project" value="InterPro"/>
</dbReference>
<evidence type="ECO:0000256" key="1">
    <source>
        <dbReference type="ARBA" id="ARBA00022821"/>
    </source>
</evidence>